<feature type="transmembrane region" description="Helical" evidence="6">
    <location>
        <begin position="28"/>
        <end position="51"/>
    </location>
</feature>
<evidence type="ECO:0000256" key="1">
    <source>
        <dbReference type="ARBA" id="ARBA00004945"/>
    </source>
</evidence>
<dbReference type="InterPro" id="IPR000845">
    <property type="entry name" value="Nucleoside_phosphorylase_d"/>
</dbReference>
<evidence type="ECO:0000256" key="6">
    <source>
        <dbReference type="SAM" id="Phobius"/>
    </source>
</evidence>
<dbReference type="EMBL" id="JAPFFF010000006">
    <property type="protein sequence ID" value="KAK8887850.1"/>
    <property type="molecule type" value="Genomic_DNA"/>
</dbReference>
<dbReference type="Gene3D" id="3.40.50.1580">
    <property type="entry name" value="Nucleoside phosphorylase domain"/>
    <property type="match status" value="1"/>
</dbReference>
<keyword evidence="6" id="KW-0812">Transmembrane</keyword>
<keyword evidence="6" id="KW-0472">Membrane</keyword>
<evidence type="ECO:0000313" key="8">
    <source>
        <dbReference type="EMBL" id="KAK8887850.1"/>
    </source>
</evidence>
<comment type="caution">
    <text evidence="8">The sequence shown here is derived from an EMBL/GenBank/DDBJ whole genome shotgun (WGS) entry which is preliminary data.</text>
</comment>
<evidence type="ECO:0000256" key="5">
    <source>
        <dbReference type="ARBA" id="ARBA00023167"/>
    </source>
</evidence>
<dbReference type="InterPro" id="IPR010049">
    <property type="entry name" value="MTA_SAH_Nsdase"/>
</dbReference>
<evidence type="ECO:0000256" key="4">
    <source>
        <dbReference type="ARBA" id="ARBA00022801"/>
    </source>
</evidence>
<keyword evidence="9" id="KW-1185">Reference proteome</keyword>
<keyword evidence="6" id="KW-1133">Transmembrane helix</keyword>
<protein>
    <recommendedName>
        <fullName evidence="2">adenosylhomocysteine nucleosidase</fullName>
        <ecNumber evidence="2">3.2.2.9</ecNumber>
    </recommendedName>
</protein>
<dbReference type="PANTHER" id="PTHR46832">
    <property type="entry name" value="5'-METHYLTHIOADENOSINE/S-ADENOSYLHOMOCYSTEINE NUCLEOSIDASE"/>
    <property type="match status" value="1"/>
</dbReference>
<reference evidence="8 9" key="1">
    <citation type="submission" date="2024-04" db="EMBL/GenBank/DDBJ databases">
        <title>Tritrichomonas musculus Genome.</title>
        <authorList>
            <person name="Alves-Ferreira E."/>
            <person name="Grigg M."/>
            <person name="Lorenzi H."/>
            <person name="Galac M."/>
        </authorList>
    </citation>
    <scope>NUCLEOTIDE SEQUENCE [LARGE SCALE GENOMIC DNA]</scope>
    <source>
        <strain evidence="8 9">EAF2021</strain>
    </source>
</reference>
<dbReference type="Proteomes" id="UP001470230">
    <property type="component" value="Unassembled WGS sequence"/>
</dbReference>
<comment type="pathway">
    <text evidence="1">Amino-acid biosynthesis; L-methionine biosynthesis via salvage pathway; S-methyl-5-thio-alpha-D-ribose 1-phosphate from S-methyl-5'-thioadenosine (hydrolase route): step 1/2.</text>
</comment>
<name>A0ABR2K9Q1_9EUKA</name>
<dbReference type="EC" id="3.2.2.9" evidence="2"/>
<evidence type="ECO:0000259" key="7">
    <source>
        <dbReference type="Pfam" id="PF01048"/>
    </source>
</evidence>
<evidence type="ECO:0000256" key="2">
    <source>
        <dbReference type="ARBA" id="ARBA00011974"/>
    </source>
</evidence>
<dbReference type="PANTHER" id="PTHR46832:SF1">
    <property type="entry name" value="5'-METHYLTHIOADENOSINE_S-ADENOSYLHOMOCYSTEINE NUCLEOSIDASE"/>
    <property type="match status" value="1"/>
</dbReference>
<feature type="domain" description="Nucleoside phosphorylase" evidence="7">
    <location>
        <begin position="70"/>
        <end position="319"/>
    </location>
</feature>
<proteinExistence type="predicted"/>
<dbReference type="SUPFAM" id="SSF53167">
    <property type="entry name" value="Purine and uridine phosphorylases"/>
    <property type="match status" value="1"/>
</dbReference>
<evidence type="ECO:0000256" key="3">
    <source>
        <dbReference type="ARBA" id="ARBA00022605"/>
    </source>
</evidence>
<organism evidence="8 9">
    <name type="scientific">Tritrichomonas musculus</name>
    <dbReference type="NCBI Taxonomy" id="1915356"/>
    <lineage>
        <taxon>Eukaryota</taxon>
        <taxon>Metamonada</taxon>
        <taxon>Parabasalia</taxon>
        <taxon>Tritrichomonadida</taxon>
        <taxon>Tritrichomonadidae</taxon>
        <taxon>Tritrichomonas</taxon>
    </lineage>
</organism>
<sequence length="322" mass="35034">MSSLDPKEGVKDEDSNSAEVKPKKNKCLIITVVTVVVVCVAGLAVGLGVGLTRKKSNKRPAETKPLYESIAFITPMTSELNGVIEALGPKDKTQITKENISNVEMHSFNYSGIKIVAALCGIGKVNSAYSTTVVLMTHKPQIIINVGVAGGFSGDQKILDFVFSENFTYTDVDCHGEDTELGQISGEPSHFIASQDLIKIVKDNQNEFIQKLDVSKKYPDYKRDSVNFFYGTIGSADQFIYNSNQVAHISTNFKEVICVEMEGASIAHVAHKFGTPILTIRSLSDIAVVDHDNAEDYQNSFVDASNIAGELAHLLIEKIANP</sequence>
<keyword evidence="5" id="KW-0486">Methionine biosynthesis</keyword>
<dbReference type="Pfam" id="PF01048">
    <property type="entry name" value="PNP_UDP_1"/>
    <property type="match status" value="1"/>
</dbReference>
<accession>A0ABR2K9Q1</accession>
<dbReference type="CDD" id="cd09008">
    <property type="entry name" value="MTAN"/>
    <property type="match status" value="1"/>
</dbReference>
<dbReference type="NCBIfam" id="TIGR01704">
    <property type="entry name" value="MTA_SAH-Nsdase"/>
    <property type="match status" value="1"/>
</dbReference>
<gene>
    <name evidence="8" type="ORF">M9Y10_038909</name>
</gene>
<dbReference type="InterPro" id="IPR035994">
    <property type="entry name" value="Nucleoside_phosphorylase_sf"/>
</dbReference>
<keyword evidence="3" id="KW-0028">Amino-acid biosynthesis</keyword>
<evidence type="ECO:0000313" key="9">
    <source>
        <dbReference type="Proteomes" id="UP001470230"/>
    </source>
</evidence>
<keyword evidence="4" id="KW-0378">Hydrolase</keyword>